<gene>
    <name evidence="3" type="ORF">Cvel_22088</name>
</gene>
<organism evidence="3">
    <name type="scientific">Chromera velia CCMP2878</name>
    <dbReference type="NCBI Taxonomy" id="1169474"/>
    <lineage>
        <taxon>Eukaryota</taxon>
        <taxon>Sar</taxon>
        <taxon>Alveolata</taxon>
        <taxon>Colpodellida</taxon>
        <taxon>Chromeraceae</taxon>
        <taxon>Chromera</taxon>
    </lineage>
</organism>
<feature type="region of interest" description="Disordered" evidence="2">
    <location>
        <begin position="149"/>
        <end position="173"/>
    </location>
</feature>
<name>A0A0G4GJ10_9ALVE</name>
<feature type="region of interest" description="Disordered" evidence="2">
    <location>
        <begin position="427"/>
        <end position="446"/>
    </location>
</feature>
<protein>
    <submittedName>
        <fullName evidence="3">Uncharacterized protein</fullName>
    </submittedName>
</protein>
<accession>A0A0G4GJ10</accession>
<dbReference type="EMBL" id="CDMZ01001255">
    <property type="protein sequence ID" value="CEM29758.1"/>
    <property type="molecule type" value="Genomic_DNA"/>
</dbReference>
<feature type="coiled-coil region" evidence="1">
    <location>
        <begin position="376"/>
        <end position="403"/>
    </location>
</feature>
<feature type="compositionally biased region" description="Basic and acidic residues" evidence="2">
    <location>
        <begin position="430"/>
        <end position="439"/>
    </location>
</feature>
<reference evidence="3" key="1">
    <citation type="submission" date="2014-11" db="EMBL/GenBank/DDBJ databases">
        <authorList>
            <person name="Otto D Thomas"/>
            <person name="Naeem Raeece"/>
        </authorList>
    </citation>
    <scope>NUCLEOTIDE SEQUENCE</scope>
</reference>
<evidence type="ECO:0000256" key="2">
    <source>
        <dbReference type="SAM" id="MobiDB-lite"/>
    </source>
</evidence>
<proteinExistence type="predicted"/>
<keyword evidence="1" id="KW-0175">Coiled coil</keyword>
<dbReference type="AlphaFoldDB" id="A0A0G4GJ10"/>
<evidence type="ECO:0000313" key="3">
    <source>
        <dbReference type="EMBL" id="CEM29758.1"/>
    </source>
</evidence>
<dbReference type="VEuPathDB" id="CryptoDB:Cvel_22088"/>
<sequence length="582" mass="63279">MGAVEWAKRVVGLVETSKPLRMLNDKRGGSFISFAKGDPAGARTAVDLETGEMTLKGFFRNSGPRSLILLAQEWAANDALVAAAGDVSKALNQQGAILCIFKPDSESTANLFALIGSAKSSGREALLKLDENSELGNVEGLLKYLQGSSAGKKRRETEEGQDGADSKLSQKKMKNEASQKYDYVFDVPYDKERCSYYQQVKRLLILAAIESDDVFNTLANEPPEEGEEGDRLMVMLRKEEEEGKQRRVLAALHYEDRRFSSADGHVQVDFAGRLKLPGPWDILLESLVRRKDGLGVPGAGAMSVGLLVRNTLQVTMSISTKGRSILYKCKGDFNFVVPFEGMGTAEGPAVLYRLTGAPFGAEEREDGQIFAKGLKRGRLMWKVREMEKEAQKLQQKEKGQETEEIKNLYKQSHDLLMQVYRMPGVTPQKAEAENAESKKGGLRRGGKGGMVGRILGHIIQSVFDGDGCTDCEELLALLTIAGASIEKGGESDLQVAFQVMVEEILAFGDNEISAELEASEKENVPEMSRQMGQRMLVGSPLSDPSLCGGGKSFLVDLAVDAQFRKITGGGDGRGDVGGGGTR</sequence>
<evidence type="ECO:0000256" key="1">
    <source>
        <dbReference type="SAM" id="Coils"/>
    </source>
</evidence>